<reference evidence="2 3" key="1">
    <citation type="journal article" date="2023" name="G3 (Bethesda)">
        <title>A chromosome-length genome assembly and annotation of blackberry (Rubus argutus, cv. 'Hillquist').</title>
        <authorList>
            <person name="Bruna T."/>
            <person name="Aryal R."/>
            <person name="Dudchenko O."/>
            <person name="Sargent D.J."/>
            <person name="Mead D."/>
            <person name="Buti M."/>
            <person name="Cavallini A."/>
            <person name="Hytonen T."/>
            <person name="Andres J."/>
            <person name="Pham M."/>
            <person name="Weisz D."/>
            <person name="Mascagni F."/>
            <person name="Usai G."/>
            <person name="Natali L."/>
            <person name="Bassil N."/>
            <person name="Fernandez G.E."/>
            <person name="Lomsadze A."/>
            <person name="Armour M."/>
            <person name="Olukolu B."/>
            <person name="Poorten T."/>
            <person name="Britton C."/>
            <person name="Davik J."/>
            <person name="Ashrafi H."/>
            <person name="Aiden E.L."/>
            <person name="Borodovsky M."/>
            <person name="Worthington M."/>
        </authorList>
    </citation>
    <scope>NUCLEOTIDE SEQUENCE [LARGE SCALE GENOMIC DNA]</scope>
    <source>
        <strain evidence="2">PI 553951</strain>
    </source>
</reference>
<feature type="compositionally biased region" description="Basic and acidic residues" evidence="1">
    <location>
        <begin position="8"/>
        <end position="22"/>
    </location>
</feature>
<accession>A0AAW1WX13</accession>
<feature type="region of interest" description="Disordered" evidence="1">
    <location>
        <begin position="1"/>
        <end position="30"/>
    </location>
</feature>
<keyword evidence="3" id="KW-1185">Reference proteome</keyword>
<gene>
    <name evidence="2" type="ORF">M0R45_026432</name>
</gene>
<dbReference type="Proteomes" id="UP001457282">
    <property type="component" value="Unassembled WGS sequence"/>
</dbReference>
<name>A0AAW1WX13_RUBAR</name>
<organism evidence="2 3">
    <name type="scientific">Rubus argutus</name>
    <name type="common">Southern blackberry</name>
    <dbReference type="NCBI Taxonomy" id="59490"/>
    <lineage>
        <taxon>Eukaryota</taxon>
        <taxon>Viridiplantae</taxon>
        <taxon>Streptophyta</taxon>
        <taxon>Embryophyta</taxon>
        <taxon>Tracheophyta</taxon>
        <taxon>Spermatophyta</taxon>
        <taxon>Magnoliopsida</taxon>
        <taxon>eudicotyledons</taxon>
        <taxon>Gunneridae</taxon>
        <taxon>Pentapetalae</taxon>
        <taxon>rosids</taxon>
        <taxon>fabids</taxon>
        <taxon>Rosales</taxon>
        <taxon>Rosaceae</taxon>
        <taxon>Rosoideae</taxon>
        <taxon>Rosoideae incertae sedis</taxon>
        <taxon>Rubus</taxon>
    </lineage>
</organism>
<protein>
    <submittedName>
        <fullName evidence="2">Uncharacterized protein</fullName>
    </submittedName>
</protein>
<dbReference type="EMBL" id="JBEDUW010000005">
    <property type="protein sequence ID" value="KAK9929330.1"/>
    <property type="molecule type" value="Genomic_DNA"/>
</dbReference>
<evidence type="ECO:0000256" key="1">
    <source>
        <dbReference type="SAM" id="MobiDB-lite"/>
    </source>
</evidence>
<dbReference type="AlphaFoldDB" id="A0AAW1WX13"/>
<comment type="caution">
    <text evidence="2">The sequence shown here is derived from an EMBL/GenBank/DDBJ whole genome shotgun (WGS) entry which is preliminary data.</text>
</comment>
<evidence type="ECO:0000313" key="2">
    <source>
        <dbReference type="EMBL" id="KAK9929330.1"/>
    </source>
</evidence>
<proteinExistence type="predicted"/>
<evidence type="ECO:0000313" key="3">
    <source>
        <dbReference type="Proteomes" id="UP001457282"/>
    </source>
</evidence>
<sequence>MGSGLEGSKCDSDGGDWKWEPGRRRKEANSNGNLGARWCLAKWWCEADAGLGDSGDAWATRDELGLNWRWNCELMWCGEIAEHWGWNSWWNPGRVEAWVWLVK</sequence>